<feature type="compositionally biased region" description="Basic and acidic residues" evidence="1">
    <location>
        <begin position="44"/>
        <end position="57"/>
    </location>
</feature>
<dbReference type="RefSeq" id="WP_013729751.1">
    <property type="nucleotide sequence ID" value="NC_015431.1"/>
</dbReference>
<dbReference type="EMBL" id="FQ377874">
    <property type="protein sequence ID" value="CBW54364.1"/>
    <property type="molecule type" value="Genomic_DNA"/>
</dbReference>
<proteinExistence type="predicted"/>
<dbReference type="NCBIfam" id="NF038029">
    <property type="entry name" value="LP_plasma"/>
    <property type="match status" value="1"/>
</dbReference>
<evidence type="ECO:0000256" key="2">
    <source>
        <dbReference type="SAM" id="SignalP"/>
    </source>
</evidence>
<accession>F4MQI1</accession>
<evidence type="ECO:0000256" key="1">
    <source>
        <dbReference type="SAM" id="MobiDB-lite"/>
    </source>
</evidence>
<dbReference type="AlphaFoldDB" id="F4MQI1"/>
<protein>
    <recommendedName>
        <fullName evidence="5">Lipoprotein</fullName>
    </recommendedName>
</protein>
<feature type="signal peptide" evidence="2">
    <location>
        <begin position="1"/>
        <end position="23"/>
    </location>
</feature>
<dbReference type="InterPro" id="IPR054816">
    <property type="entry name" value="Lipoprotein_mollicutes-type_CS"/>
</dbReference>
<evidence type="ECO:0000313" key="4">
    <source>
        <dbReference type="Proteomes" id="UP000010103"/>
    </source>
</evidence>
<feature type="region of interest" description="Disordered" evidence="1">
    <location>
        <begin position="44"/>
        <end position="63"/>
    </location>
</feature>
<reference evidence="4" key="1">
    <citation type="journal article" date="2011" name="BMC Genomics">
        <title>Mycoplasma mycoides, from "mycoides Small Colony" to "capri". A microevolutionary perspective.</title>
        <authorList>
            <person name="Thiaucourt F."/>
            <person name="Manso-Silvan L."/>
            <person name="Salah W."/>
            <person name="Barbe V."/>
            <person name="Berger A."/>
            <person name="Jacob D."/>
            <person name="Breton M."/>
            <person name="Dupuy V."/>
            <person name="Lomenech A.M."/>
            <person name="Blanchard A."/>
            <person name="Sirand-Pugnet P."/>
        </authorList>
    </citation>
    <scope>NUCLEOTIDE SEQUENCE [LARGE SCALE GENOMIC DNA]</scope>
    <source>
        <strain evidence="4">95010</strain>
    </source>
</reference>
<feature type="chain" id="PRO_5003313429" description="Lipoprotein" evidence="2">
    <location>
        <begin position="24"/>
        <end position="168"/>
    </location>
</feature>
<feature type="region of interest" description="Disordered" evidence="1">
    <location>
        <begin position="116"/>
        <end position="139"/>
    </location>
</feature>
<evidence type="ECO:0000313" key="3">
    <source>
        <dbReference type="EMBL" id="CBW54364.1"/>
    </source>
</evidence>
<sequence length="168" mass="18904">MKKILTLLCLIGLIASTNLTVIACGNKPNSKLNNNKNDDYDFEIKSNKNSSEKDTKAKPKTTSKILIKPEIEPKLDAKPITRSKSDKRLKKIPTPITESELIAILEECPQYPQLARRPIPPQLGRKPIPPQLGKRSIPDYSTGGSILPEWLKCQEAFKILVNKEYIKQ</sequence>
<evidence type="ECO:0008006" key="5">
    <source>
        <dbReference type="Google" id="ProtNLM"/>
    </source>
</evidence>
<keyword evidence="2" id="KW-0732">Signal</keyword>
<dbReference type="HOGENOM" id="CLU_1584677_0_0_14"/>
<dbReference type="Proteomes" id="UP000010103">
    <property type="component" value="Chromosome"/>
</dbReference>
<gene>
    <name evidence="3" type="ORF">MLC_6360</name>
</gene>
<dbReference type="KEGG" id="mml:MLC_6360"/>
<organism evidence="3 4">
    <name type="scientific">Mycoplasma mycoides subsp. capri LC str. 95010</name>
    <dbReference type="NCBI Taxonomy" id="862259"/>
    <lineage>
        <taxon>Bacteria</taxon>
        <taxon>Bacillati</taxon>
        <taxon>Mycoplasmatota</taxon>
        <taxon>Mollicutes</taxon>
        <taxon>Mycoplasmataceae</taxon>
        <taxon>Mycoplasma</taxon>
    </lineage>
</organism>
<dbReference type="PROSITE" id="PS51257">
    <property type="entry name" value="PROKAR_LIPOPROTEIN"/>
    <property type="match status" value="1"/>
</dbReference>
<name>F4MQI1_MYCML</name>
<reference evidence="4" key="2">
    <citation type="journal article" date="2011" name="BMC Genomics">
        <title>Mycoplasma mycoides, from mycoides Small Colony to capri. A microevolutionary perspective.</title>
        <authorList>
            <person name="Thiaucourt F."/>
            <person name="Manso-Silvan L."/>
            <person name="Salah W."/>
            <person name="Barbe V."/>
            <person name="Berger A."/>
            <person name="Jacob D."/>
            <person name="Breton M."/>
            <person name="Dupuy V."/>
            <person name="Lomenech A.M."/>
            <person name="Blanchard A."/>
            <person name="Sirand-Pugnet P."/>
        </authorList>
    </citation>
    <scope>NUCLEOTIDE SEQUENCE [LARGE SCALE GENOMIC DNA]</scope>
    <source>
        <strain evidence="4">95010</strain>
    </source>
</reference>